<accession>A0A429XYK3</accession>
<gene>
    <name evidence="2" type="ORF">D4T97_013210</name>
</gene>
<reference evidence="2" key="1">
    <citation type="submission" date="2018-12" db="EMBL/GenBank/DDBJ databases">
        <authorList>
            <person name="Sun L."/>
            <person name="Chen Z."/>
        </authorList>
    </citation>
    <scope>NUCLEOTIDE SEQUENCE [LARGE SCALE GENOMIC DNA]</scope>
    <source>
        <strain evidence="2">3-2-2</strain>
    </source>
</reference>
<sequence length="161" mass="17497">MGVVYWSIFIILIVLAFVGLVYPIIPSVLLLVCAFLLYGFFYTFEPLNYLFWTVQILFVLLIFAADYLVNLYGVKKFGGSKAGIWGSTLGLLIGPFVIPVAGILIGPFLGAVAGELLVNRTAFKQAVKIGVGSVLAFVGSVATKAVIQLFMVGYFLFLVLK</sequence>
<organism evidence="2 3">
    <name type="scientific">Siminovitchia acidinfaciens</name>
    <dbReference type="NCBI Taxonomy" id="2321395"/>
    <lineage>
        <taxon>Bacteria</taxon>
        <taxon>Bacillati</taxon>
        <taxon>Bacillota</taxon>
        <taxon>Bacilli</taxon>
        <taxon>Bacillales</taxon>
        <taxon>Bacillaceae</taxon>
        <taxon>Siminovitchia</taxon>
    </lineage>
</organism>
<dbReference type="PANTHER" id="PTHR39165:SF1">
    <property type="entry name" value="DUF456 DOMAIN-CONTAINING PROTEIN"/>
    <property type="match status" value="1"/>
</dbReference>
<feature type="transmembrane region" description="Helical" evidence="1">
    <location>
        <begin position="49"/>
        <end position="69"/>
    </location>
</feature>
<evidence type="ECO:0000313" key="2">
    <source>
        <dbReference type="EMBL" id="RST73827.1"/>
    </source>
</evidence>
<dbReference type="Proteomes" id="UP000287156">
    <property type="component" value="Unassembled WGS sequence"/>
</dbReference>
<dbReference type="PANTHER" id="PTHR39165">
    <property type="entry name" value="IG HYPOTHETICAL 17883"/>
    <property type="match status" value="1"/>
</dbReference>
<proteinExistence type="predicted"/>
<dbReference type="OrthoDB" id="9808460at2"/>
<dbReference type="RefSeq" id="WP_126051213.1">
    <property type="nucleotide sequence ID" value="NZ_QYTV02000005.1"/>
</dbReference>
<dbReference type="InterPro" id="IPR007403">
    <property type="entry name" value="DUF456"/>
</dbReference>
<keyword evidence="3" id="KW-1185">Reference proteome</keyword>
<dbReference type="AlphaFoldDB" id="A0A429XYK3"/>
<dbReference type="Pfam" id="PF04306">
    <property type="entry name" value="DUF456"/>
    <property type="match status" value="1"/>
</dbReference>
<evidence type="ECO:0000313" key="3">
    <source>
        <dbReference type="Proteomes" id="UP000287156"/>
    </source>
</evidence>
<keyword evidence="1" id="KW-0472">Membrane</keyword>
<feature type="transmembrane region" description="Helical" evidence="1">
    <location>
        <begin position="89"/>
        <end position="113"/>
    </location>
</feature>
<feature type="transmembrane region" description="Helical" evidence="1">
    <location>
        <begin position="6"/>
        <end position="37"/>
    </location>
</feature>
<protein>
    <submittedName>
        <fullName evidence="2">DUF456 domain-containing protein</fullName>
    </submittedName>
</protein>
<evidence type="ECO:0000256" key="1">
    <source>
        <dbReference type="SAM" id="Phobius"/>
    </source>
</evidence>
<keyword evidence="1" id="KW-0812">Transmembrane</keyword>
<comment type="caution">
    <text evidence="2">The sequence shown here is derived from an EMBL/GenBank/DDBJ whole genome shotgun (WGS) entry which is preliminary data.</text>
</comment>
<dbReference type="EMBL" id="QYTV02000005">
    <property type="protein sequence ID" value="RST73827.1"/>
    <property type="molecule type" value="Genomic_DNA"/>
</dbReference>
<feature type="transmembrane region" description="Helical" evidence="1">
    <location>
        <begin position="134"/>
        <end position="160"/>
    </location>
</feature>
<name>A0A429XYK3_9BACI</name>
<keyword evidence="1" id="KW-1133">Transmembrane helix</keyword>